<name>A0ABM8AJ18_9DEIO</name>
<gene>
    <name evidence="2" type="ORF">DAETH_37870</name>
</gene>
<geneLocation type="plasmid" evidence="2 3">
    <name>pDAETH-1</name>
</geneLocation>
<keyword evidence="2" id="KW-0614">Plasmid</keyword>
<dbReference type="EMBL" id="AP026561">
    <property type="protein sequence ID" value="BDP43818.1"/>
    <property type="molecule type" value="Genomic_DNA"/>
</dbReference>
<dbReference type="InterPro" id="IPR005097">
    <property type="entry name" value="Sacchrp_dh_NADP-bd"/>
</dbReference>
<protein>
    <submittedName>
        <fullName evidence="2">Saccharopine dehydrogenase</fullName>
    </submittedName>
</protein>
<dbReference type="PANTHER" id="PTHR43781">
    <property type="entry name" value="SACCHAROPINE DEHYDROGENASE"/>
    <property type="match status" value="1"/>
</dbReference>
<keyword evidence="3" id="KW-1185">Reference proteome</keyword>
<organism evidence="2 3">
    <name type="scientific">Deinococcus aetherius</name>
    <dbReference type="NCBI Taxonomy" id="200252"/>
    <lineage>
        <taxon>Bacteria</taxon>
        <taxon>Thermotogati</taxon>
        <taxon>Deinococcota</taxon>
        <taxon>Deinococci</taxon>
        <taxon>Deinococcales</taxon>
        <taxon>Deinococcaceae</taxon>
        <taxon>Deinococcus</taxon>
    </lineage>
</organism>
<dbReference type="Proteomes" id="UP001064971">
    <property type="component" value="Plasmid pDAETH-1"/>
</dbReference>
<evidence type="ECO:0000313" key="3">
    <source>
        <dbReference type="Proteomes" id="UP001064971"/>
    </source>
</evidence>
<dbReference type="RefSeq" id="WP_264777661.1">
    <property type="nucleotide sequence ID" value="NZ_AP026561.1"/>
</dbReference>
<dbReference type="Pfam" id="PF03435">
    <property type="entry name" value="Sacchrp_dh_NADP"/>
    <property type="match status" value="1"/>
</dbReference>
<feature type="domain" description="Saccharopine dehydrogenase NADP binding" evidence="1">
    <location>
        <begin position="3"/>
        <end position="121"/>
    </location>
</feature>
<proteinExistence type="predicted"/>
<dbReference type="SUPFAM" id="SSF51735">
    <property type="entry name" value="NAD(P)-binding Rossmann-fold domains"/>
    <property type="match status" value="1"/>
</dbReference>
<dbReference type="Gene3D" id="3.40.50.720">
    <property type="entry name" value="NAD(P)-binding Rossmann-like Domain"/>
    <property type="match status" value="1"/>
</dbReference>
<accession>A0ABM8AJ18</accession>
<sequence length="349" mass="36571">MTVLLYGATGYTGRLIARTAAQRGLRPILGGRSEEKLGPLARELGLPHRAFGLDRPGDLRTALADVDVLLNVSGPFRQTAPPLVAAALETGTHYLDLAGEVPEFEALAARDGEARSAGVMLLPGVGFGVLPTDSLAVHLARRLPGATHLTLAFWAEGGVSRGTAETLLTDLPHGGVARRGGLLIPEMAGVRTKRVLFGKEERQTLSNPWRGDLSTAYLSTGIGNIETYAVVPPPVSGLMRASRFLAPLLAARPMQNLLLGQARRQPEGPSDAERAAGFTAVWGEVRDPGGRSARALLRGPEAYTFSALTAVAAVRAVLDGAAAPGFQTPAEVFGPDAVLGLPGVERHDV</sequence>
<reference evidence="2" key="1">
    <citation type="submission" date="2022-07" db="EMBL/GenBank/DDBJ databases">
        <title>Complete Genome Sequence of the Radioresistant Bacterium Deinococcus aetherius ST0316, Isolated from the Air Dust collected in Lower Stratosphere above Japan.</title>
        <authorList>
            <person name="Satoh K."/>
            <person name="Hagiwara K."/>
            <person name="Katsumata K."/>
            <person name="Kubo A."/>
            <person name="Yokobori S."/>
            <person name="Yamagishi A."/>
            <person name="Oono Y."/>
            <person name="Narumi I."/>
        </authorList>
    </citation>
    <scope>NUCLEOTIDE SEQUENCE</scope>
    <source>
        <strain evidence="2">ST0316</strain>
        <plasmid evidence="2">pDAETH-1</plasmid>
    </source>
</reference>
<evidence type="ECO:0000313" key="2">
    <source>
        <dbReference type="EMBL" id="BDP43818.1"/>
    </source>
</evidence>
<dbReference type="InterPro" id="IPR036291">
    <property type="entry name" value="NAD(P)-bd_dom_sf"/>
</dbReference>
<evidence type="ECO:0000259" key="1">
    <source>
        <dbReference type="Pfam" id="PF03435"/>
    </source>
</evidence>
<dbReference type="PANTHER" id="PTHR43781:SF1">
    <property type="entry name" value="SACCHAROPINE DEHYDROGENASE"/>
    <property type="match status" value="1"/>
</dbReference>